<dbReference type="PROSITE" id="PS50089">
    <property type="entry name" value="ZF_RING_2"/>
    <property type="match status" value="1"/>
</dbReference>
<dbReference type="SUPFAM" id="SSF57850">
    <property type="entry name" value="RING/U-box"/>
    <property type="match status" value="1"/>
</dbReference>
<dbReference type="InterPro" id="IPR001841">
    <property type="entry name" value="Znf_RING"/>
</dbReference>
<evidence type="ECO:0000259" key="2">
    <source>
        <dbReference type="PROSITE" id="PS50089"/>
    </source>
</evidence>
<sequence>MPCSHIFHRQCIVEWLNNSHCCPICLFKMPT</sequence>
<keyword evidence="1" id="KW-0863">Zinc-finger</keyword>
<evidence type="ECO:0000256" key="1">
    <source>
        <dbReference type="PROSITE-ProRule" id="PRU00175"/>
    </source>
</evidence>
<proteinExistence type="predicted"/>
<protein>
    <submittedName>
        <fullName evidence="3">E3 ubiquitin-protein ligase rduf1</fullName>
    </submittedName>
</protein>
<gene>
    <name evidence="3" type="primary">RDUF1_5</name>
    <name evidence="3" type="ORF">CFP56_003030</name>
</gene>
<dbReference type="AlphaFoldDB" id="A0AAW0LDF6"/>
<name>A0AAW0LDF6_QUESU</name>
<comment type="caution">
    <text evidence="3">The sequence shown here is derived from an EMBL/GenBank/DDBJ whole genome shotgun (WGS) entry which is preliminary data.</text>
</comment>
<dbReference type="EMBL" id="PKMF04000114">
    <property type="protein sequence ID" value="KAK7849382.1"/>
    <property type="molecule type" value="Genomic_DNA"/>
</dbReference>
<keyword evidence="4" id="KW-1185">Reference proteome</keyword>
<keyword evidence="1" id="KW-0479">Metal-binding</keyword>
<feature type="domain" description="RING-type" evidence="2">
    <location>
        <begin position="1"/>
        <end position="25"/>
    </location>
</feature>
<dbReference type="Gene3D" id="3.30.40.10">
    <property type="entry name" value="Zinc/RING finger domain, C3HC4 (zinc finger)"/>
    <property type="match status" value="1"/>
</dbReference>
<reference evidence="3 4" key="1">
    <citation type="journal article" date="2018" name="Sci. Data">
        <title>The draft genome sequence of cork oak.</title>
        <authorList>
            <person name="Ramos A.M."/>
            <person name="Usie A."/>
            <person name="Barbosa P."/>
            <person name="Barros P.M."/>
            <person name="Capote T."/>
            <person name="Chaves I."/>
            <person name="Simoes F."/>
            <person name="Abreu I."/>
            <person name="Carrasquinho I."/>
            <person name="Faro C."/>
            <person name="Guimaraes J.B."/>
            <person name="Mendonca D."/>
            <person name="Nobrega F."/>
            <person name="Rodrigues L."/>
            <person name="Saibo N.J.M."/>
            <person name="Varela M.C."/>
            <person name="Egas C."/>
            <person name="Matos J."/>
            <person name="Miguel C.M."/>
            <person name="Oliveira M.M."/>
            <person name="Ricardo C.P."/>
            <person name="Goncalves S."/>
        </authorList>
    </citation>
    <scope>NUCLEOTIDE SEQUENCE [LARGE SCALE GENOMIC DNA]</scope>
    <source>
        <strain evidence="4">cv. HL8</strain>
    </source>
</reference>
<dbReference type="Proteomes" id="UP000237347">
    <property type="component" value="Unassembled WGS sequence"/>
</dbReference>
<dbReference type="GO" id="GO:0008270">
    <property type="term" value="F:zinc ion binding"/>
    <property type="evidence" value="ECO:0007669"/>
    <property type="project" value="UniProtKB-KW"/>
</dbReference>
<evidence type="ECO:0000313" key="3">
    <source>
        <dbReference type="EMBL" id="KAK7849382.1"/>
    </source>
</evidence>
<dbReference type="Pfam" id="PF13639">
    <property type="entry name" value="zf-RING_2"/>
    <property type="match status" value="1"/>
</dbReference>
<dbReference type="InterPro" id="IPR013083">
    <property type="entry name" value="Znf_RING/FYVE/PHD"/>
</dbReference>
<keyword evidence="1" id="KW-0862">Zinc</keyword>
<organism evidence="3 4">
    <name type="scientific">Quercus suber</name>
    <name type="common">Cork oak</name>
    <dbReference type="NCBI Taxonomy" id="58331"/>
    <lineage>
        <taxon>Eukaryota</taxon>
        <taxon>Viridiplantae</taxon>
        <taxon>Streptophyta</taxon>
        <taxon>Embryophyta</taxon>
        <taxon>Tracheophyta</taxon>
        <taxon>Spermatophyta</taxon>
        <taxon>Magnoliopsida</taxon>
        <taxon>eudicotyledons</taxon>
        <taxon>Gunneridae</taxon>
        <taxon>Pentapetalae</taxon>
        <taxon>rosids</taxon>
        <taxon>fabids</taxon>
        <taxon>Fagales</taxon>
        <taxon>Fagaceae</taxon>
        <taxon>Quercus</taxon>
    </lineage>
</organism>
<evidence type="ECO:0000313" key="4">
    <source>
        <dbReference type="Proteomes" id="UP000237347"/>
    </source>
</evidence>
<accession>A0AAW0LDF6</accession>